<keyword evidence="5" id="KW-0378">Hydrolase</keyword>
<comment type="subcellular location">
    <subcellularLocation>
        <location evidence="1">Secreted</location>
    </subcellularLocation>
</comment>
<evidence type="ECO:0000256" key="5">
    <source>
        <dbReference type="ARBA" id="ARBA00022801"/>
    </source>
</evidence>
<dbReference type="InterPro" id="IPR009003">
    <property type="entry name" value="Peptidase_S1_PA"/>
</dbReference>
<evidence type="ECO:0000259" key="9">
    <source>
        <dbReference type="PROSITE" id="PS50240"/>
    </source>
</evidence>
<dbReference type="InterPro" id="IPR001254">
    <property type="entry name" value="Trypsin_dom"/>
</dbReference>
<evidence type="ECO:0000256" key="8">
    <source>
        <dbReference type="SAM" id="SignalP"/>
    </source>
</evidence>
<sequence length="281" mass="30892">MVKLTLNTLVLLGLICTITGKEVPIEPQIVNGESVGAAGVDSNGNEIIKNTGEFPYIVSLDEKGFHVCAGVIIGEDMVLTADHCVHGVDPNILQVRAGTLSIYKGVEKTEQVLNVERVTSHPYFRASDNLNDVAILWLKGKFRFNQYVNKVKMSTLTGADYVGQKLTVMGWGSDKKYSRTVTLKKATLTVLDLTECRKILHQWSVPDTMICVFDPEHVQTTCSGDSGGPIVHHNPDNVNEDVFIGIKSGGFCDPNWPTLYADVGQLQGWVLKEVDRKMRGC</sequence>
<dbReference type="GO" id="GO:0004252">
    <property type="term" value="F:serine-type endopeptidase activity"/>
    <property type="evidence" value="ECO:0007669"/>
    <property type="project" value="InterPro"/>
</dbReference>
<keyword evidence="7" id="KW-1015">Disulfide bond</keyword>
<dbReference type="FunFam" id="2.40.10.10:FF:000068">
    <property type="entry name" value="transmembrane protease serine 2"/>
    <property type="match status" value="1"/>
</dbReference>
<keyword evidence="4" id="KW-0645">Protease</keyword>
<dbReference type="Gene3D" id="2.40.10.10">
    <property type="entry name" value="Trypsin-like serine proteases"/>
    <property type="match status" value="1"/>
</dbReference>
<dbReference type="PANTHER" id="PTHR24276">
    <property type="entry name" value="POLYSERASE-RELATED"/>
    <property type="match status" value="1"/>
</dbReference>
<keyword evidence="8" id="KW-0732">Signal</keyword>
<reference evidence="10" key="1">
    <citation type="journal article" date="2018" name="Toxins">
        <title>Buzz kill: function and proteomic composition of venom from the giant assassin fly Dolopus genitalis (Diptera: Asilidae).</title>
        <authorList>
            <person name="Walker A.A."/>
            <person name="Dobson J."/>
            <person name="Jin J."/>
            <person name="Robinson S.D."/>
            <person name="Herzig V."/>
            <person name="Vetter I."/>
            <person name="King G.F."/>
            <person name="Fry B.G."/>
        </authorList>
    </citation>
    <scope>NUCLEOTIDE SEQUENCE</scope>
    <source>
        <strain evidence="10">Dg54</strain>
        <tissue evidence="10">Venom/thoracic glands</tissue>
    </source>
</reference>
<dbReference type="CDD" id="cd00190">
    <property type="entry name" value="Tryp_SPc"/>
    <property type="match status" value="1"/>
</dbReference>
<dbReference type="AlphaFoldDB" id="A0A3G5BIG8"/>
<dbReference type="PROSITE" id="PS50240">
    <property type="entry name" value="TRYPSIN_DOM"/>
    <property type="match status" value="1"/>
</dbReference>
<name>A0A3G5BIG8_DOLGE</name>
<accession>A0A3G5BIG8</accession>
<evidence type="ECO:0000256" key="6">
    <source>
        <dbReference type="ARBA" id="ARBA00022825"/>
    </source>
</evidence>
<evidence type="ECO:0000313" key="10">
    <source>
        <dbReference type="EMBL" id="AYV99575.1"/>
    </source>
</evidence>
<dbReference type="GO" id="GO:0006508">
    <property type="term" value="P:proteolysis"/>
    <property type="evidence" value="ECO:0007669"/>
    <property type="project" value="UniProtKB-KW"/>
</dbReference>
<evidence type="ECO:0000256" key="7">
    <source>
        <dbReference type="ARBA" id="ARBA00023157"/>
    </source>
</evidence>
<dbReference type="PANTHER" id="PTHR24276:SF91">
    <property type="entry name" value="AT26814P-RELATED"/>
    <property type="match status" value="1"/>
</dbReference>
<dbReference type="InterPro" id="IPR033116">
    <property type="entry name" value="TRYPSIN_SER"/>
</dbReference>
<dbReference type="PRINTS" id="PR00722">
    <property type="entry name" value="CHYMOTRYPSIN"/>
</dbReference>
<evidence type="ECO:0000256" key="1">
    <source>
        <dbReference type="ARBA" id="ARBA00004613"/>
    </source>
</evidence>
<evidence type="ECO:0000256" key="2">
    <source>
        <dbReference type="ARBA" id="ARBA00007664"/>
    </source>
</evidence>
<dbReference type="SUPFAM" id="SSF50494">
    <property type="entry name" value="Trypsin-like serine proteases"/>
    <property type="match status" value="1"/>
</dbReference>
<evidence type="ECO:0000256" key="4">
    <source>
        <dbReference type="ARBA" id="ARBA00022670"/>
    </source>
</evidence>
<dbReference type="EMBL" id="MK075172">
    <property type="protein sequence ID" value="AYV99575.1"/>
    <property type="molecule type" value="mRNA"/>
</dbReference>
<dbReference type="GO" id="GO:0005576">
    <property type="term" value="C:extracellular region"/>
    <property type="evidence" value="ECO:0007669"/>
    <property type="project" value="UniProtKB-SubCell"/>
</dbReference>
<protein>
    <submittedName>
        <fullName evidence="10">Venom polypeptide</fullName>
    </submittedName>
</protein>
<keyword evidence="6" id="KW-0720">Serine protease</keyword>
<keyword evidence="3" id="KW-0964">Secreted</keyword>
<dbReference type="InterPro" id="IPR050430">
    <property type="entry name" value="Peptidase_S1"/>
</dbReference>
<feature type="chain" id="PRO_5018017945" evidence="8">
    <location>
        <begin position="21"/>
        <end position="281"/>
    </location>
</feature>
<dbReference type="InterPro" id="IPR001314">
    <property type="entry name" value="Peptidase_S1A"/>
</dbReference>
<organism evidence="10">
    <name type="scientific">Dolopus genitalis</name>
    <name type="common">Giant Australian assassin fly</name>
    <name type="synonym">Asilus genitalis</name>
    <dbReference type="NCBI Taxonomy" id="2488630"/>
    <lineage>
        <taxon>Eukaryota</taxon>
        <taxon>Metazoa</taxon>
        <taxon>Ecdysozoa</taxon>
        <taxon>Arthropoda</taxon>
        <taxon>Hexapoda</taxon>
        <taxon>Insecta</taxon>
        <taxon>Pterygota</taxon>
        <taxon>Neoptera</taxon>
        <taxon>Endopterygota</taxon>
        <taxon>Diptera</taxon>
        <taxon>Brachycera</taxon>
        <taxon>Muscomorpha</taxon>
        <taxon>Asiloidea</taxon>
        <taxon>Asilidae</taxon>
        <taxon>Asilinae</taxon>
        <taxon>Dolopus</taxon>
    </lineage>
</organism>
<comment type="similarity">
    <text evidence="2">Belongs to the peptidase S1 family.</text>
</comment>
<proteinExistence type="evidence at transcript level"/>
<dbReference type="InterPro" id="IPR043504">
    <property type="entry name" value="Peptidase_S1_PA_chymotrypsin"/>
</dbReference>
<feature type="signal peptide" evidence="8">
    <location>
        <begin position="1"/>
        <end position="20"/>
    </location>
</feature>
<dbReference type="SMART" id="SM00020">
    <property type="entry name" value="Tryp_SPc"/>
    <property type="match status" value="1"/>
</dbReference>
<dbReference type="Pfam" id="PF00089">
    <property type="entry name" value="Trypsin"/>
    <property type="match status" value="1"/>
</dbReference>
<evidence type="ECO:0000256" key="3">
    <source>
        <dbReference type="ARBA" id="ARBA00022525"/>
    </source>
</evidence>
<feature type="domain" description="Peptidase S1" evidence="9">
    <location>
        <begin position="29"/>
        <end position="275"/>
    </location>
</feature>
<dbReference type="PROSITE" id="PS00135">
    <property type="entry name" value="TRYPSIN_SER"/>
    <property type="match status" value="1"/>
</dbReference>